<dbReference type="Proteomes" id="UP000789525">
    <property type="component" value="Unassembled WGS sequence"/>
</dbReference>
<feature type="non-terminal residue" evidence="1">
    <location>
        <position position="1"/>
    </location>
</feature>
<evidence type="ECO:0000313" key="2">
    <source>
        <dbReference type="Proteomes" id="UP000789525"/>
    </source>
</evidence>
<accession>A0ACA9LFS6</accession>
<organism evidence="1 2">
    <name type="scientific">Acaulospora colombiana</name>
    <dbReference type="NCBI Taxonomy" id="27376"/>
    <lineage>
        <taxon>Eukaryota</taxon>
        <taxon>Fungi</taxon>
        <taxon>Fungi incertae sedis</taxon>
        <taxon>Mucoromycota</taxon>
        <taxon>Glomeromycotina</taxon>
        <taxon>Glomeromycetes</taxon>
        <taxon>Diversisporales</taxon>
        <taxon>Acaulosporaceae</taxon>
        <taxon>Acaulospora</taxon>
    </lineage>
</organism>
<name>A0ACA9LFS6_9GLOM</name>
<comment type="caution">
    <text evidence="1">The sequence shown here is derived from an EMBL/GenBank/DDBJ whole genome shotgun (WGS) entry which is preliminary data.</text>
</comment>
<proteinExistence type="predicted"/>
<protein>
    <submittedName>
        <fullName evidence="1">16137_t:CDS:1</fullName>
    </submittedName>
</protein>
<reference evidence="1" key="1">
    <citation type="submission" date="2021-06" db="EMBL/GenBank/DDBJ databases">
        <authorList>
            <person name="Kallberg Y."/>
            <person name="Tangrot J."/>
            <person name="Rosling A."/>
        </authorList>
    </citation>
    <scope>NUCLEOTIDE SEQUENCE</scope>
    <source>
        <strain evidence="1">CL356</strain>
    </source>
</reference>
<keyword evidence="2" id="KW-1185">Reference proteome</keyword>
<dbReference type="EMBL" id="CAJVPT010005770">
    <property type="protein sequence ID" value="CAG8523689.1"/>
    <property type="molecule type" value="Genomic_DNA"/>
</dbReference>
<evidence type="ECO:0000313" key="1">
    <source>
        <dbReference type="EMBL" id="CAG8523689.1"/>
    </source>
</evidence>
<sequence>HRKNFESAAQLMEDLPWRYGEQGWTVIENSLLFKYAACQRELGQNKKYPFFLGNHALLTIEEATFYAEEVKRLCDSLEKGEEILRPFKPMFTVTVVSIVDDITDEDGPYLSVELTNLLPTAFTFNDLVVRLVSGQAEEIWFGTRDQELKPGLNKYNLYSDNSASGNYIAENVHLSVGKVVFTQNFLNESKKRSFRINEHPAVLRAQIIAPNDIRIGEQQCFVVQIFTGLTSVTKGTLMLEPLSEDLTFPETDKYHATVKFVNDGVVSKEIHSEEDLEVSLNQIRLPSSQPNQLIQFNVPYDCNWGAIEHKEQIKVTVMYESKEKSRVFTAIDTVKVWLPLTVTELNIFRDDCLFLKMDVTLNGSLPVRILDTSLVPSKVYEVVDGPTLESPTVVSVLKTNLLQHSRFLLENAKEHLLKSVDYVSYGMTDALDLGELNESQCEILFASHGIFKESLIEVVREFWQICDKATYKDIETFSEDLRSTISFPVDIPSSKVLNTVELLISKPNDLIVGEPCHCRLVIRHSSYWNHASSADKDNFEFFYDVHVDFDNWLLAGHKKLCFSSKIGETKEFPITLVPLKTGNLLVPIIRVASPSPNIFSETVYLNNAEQVLVRPRTQSATFFIEQQHRIHPLHSTTGFGGPGHHNESGLDDIGTYEA</sequence>
<gene>
    <name evidence="1" type="ORF">ACOLOM_LOCUS3770</name>
</gene>